<dbReference type="KEGG" id="mcab:HXZ27_30335"/>
<accession>A0A7H8XU85</accession>
<organism evidence="1 2">
    <name type="scientific">Micromonospora carbonacea</name>
    <dbReference type="NCBI Taxonomy" id="47853"/>
    <lineage>
        <taxon>Bacteria</taxon>
        <taxon>Bacillati</taxon>
        <taxon>Actinomycetota</taxon>
        <taxon>Actinomycetes</taxon>
        <taxon>Micromonosporales</taxon>
        <taxon>Micromonosporaceae</taxon>
        <taxon>Micromonospora</taxon>
    </lineage>
</organism>
<gene>
    <name evidence="1" type="ORF">HXZ27_30335</name>
</gene>
<evidence type="ECO:0000313" key="2">
    <source>
        <dbReference type="Proteomes" id="UP000509335"/>
    </source>
</evidence>
<protein>
    <submittedName>
        <fullName evidence="1">Uncharacterized protein</fullName>
    </submittedName>
</protein>
<reference evidence="1 2" key="1">
    <citation type="submission" date="2020-07" db="EMBL/GenBank/DDBJ databases">
        <title>A bifunctional nitrone conjugated secondary metabolite targeting the ribosome.</title>
        <authorList>
            <person name="Limbrick E.M."/>
            <person name="Graf M."/>
            <person name="Derewacz D.K."/>
            <person name="Nguyen F."/>
            <person name="Spraggins J.M."/>
            <person name="Wieland M."/>
            <person name="Ynigez-Gutierrez A.E."/>
            <person name="Reisman B.J."/>
            <person name="Zinshteyn B."/>
            <person name="McCulloch K."/>
            <person name="Iverson T.M."/>
            <person name="Green R."/>
            <person name="Wilson D.N."/>
            <person name="Bachmann B.O."/>
        </authorList>
    </citation>
    <scope>NUCLEOTIDE SEQUENCE [LARGE SCALE GENOMIC DNA]</scope>
    <source>
        <strain evidence="2">aurantiaca</strain>
    </source>
</reference>
<sequence length="98" mass="9737">MATPSPVVLGVYQPDLRLTATAVTAGTARIRATVDSRVLADAAYRPVAGAAVEVAGVTATTATDGTVSFDVPARSGDVLPVRAGAGGFRPADVRVTAG</sequence>
<evidence type="ECO:0000313" key="1">
    <source>
        <dbReference type="EMBL" id="QLD27978.1"/>
    </source>
</evidence>
<dbReference type="EMBL" id="CP058322">
    <property type="protein sequence ID" value="QLD27978.1"/>
    <property type="molecule type" value="Genomic_DNA"/>
</dbReference>
<proteinExistence type="predicted"/>
<dbReference type="AlphaFoldDB" id="A0A7H8XU85"/>
<name>A0A7H8XU85_9ACTN</name>
<dbReference type="Proteomes" id="UP000509335">
    <property type="component" value="Chromosome"/>
</dbReference>